<accession>M4CBY1</accession>
<reference evidence="9 10" key="2">
    <citation type="journal article" date="2018" name="Hortic Res">
        <title>Improved Brassica rapa reference genome by single-molecule sequencing and chromosome conformation capture technologies.</title>
        <authorList>
            <person name="Zhang L."/>
            <person name="Cai X."/>
            <person name="Wu J."/>
            <person name="Liu M."/>
            <person name="Grob S."/>
            <person name="Cheng F."/>
            <person name="Liang J."/>
            <person name="Cai C."/>
            <person name="Liu Z."/>
            <person name="Liu B."/>
            <person name="Wang F."/>
            <person name="Li S."/>
            <person name="Liu F."/>
            <person name="Li X."/>
            <person name="Cheng L."/>
            <person name="Yang W."/>
            <person name="Li M.H."/>
            <person name="Grossniklaus U."/>
            <person name="Zheng H."/>
            <person name="Wang X."/>
        </authorList>
    </citation>
    <scope>NUCLEOTIDE SEQUENCE [LARGE SCALE GENOMIC DNA]</scope>
    <source>
        <strain evidence="9 10">cv. Chiifu-401-42</strain>
    </source>
</reference>
<dbReference type="GO" id="GO:0009791">
    <property type="term" value="P:post-embryonic development"/>
    <property type="evidence" value="ECO:0007669"/>
    <property type="project" value="UniProtKB-ARBA"/>
</dbReference>
<evidence type="ECO:0000313" key="10">
    <source>
        <dbReference type="Proteomes" id="UP000011750"/>
    </source>
</evidence>
<comment type="subcellular location">
    <subcellularLocation>
        <location evidence="2">Lipid droplet</location>
    </subcellularLocation>
    <subcellularLocation>
        <location evidence="1">Membrane</location>
        <topology evidence="1">Multi-pass membrane protein</topology>
    </subcellularLocation>
</comment>
<dbReference type="GO" id="GO:0019915">
    <property type="term" value="P:lipid storage"/>
    <property type="evidence" value="ECO:0000318"/>
    <property type="project" value="GO_Central"/>
</dbReference>
<dbReference type="Gramene" id="Bra001711.1">
    <property type="protein sequence ID" value="Bra001711.1-P"/>
    <property type="gene ID" value="Bra001711"/>
</dbReference>
<evidence type="ECO:0000256" key="3">
    <source>
        <dbReference type="ARBA" id="ARBA00010858"/>
    </source>
</evidence>
<sequence length="176" mass="18901">MLNISPFTVGVAAETFSSGDAQYPPIYGGGGPTDSNSPYASLLYLLRSHSPTSSELFSYIGLFVSVGTLLFLLGIAVTASAIGFIVFFPLIIISSPIWLPVFVVVGVFLSVAGFLVGTLALGSWTYRYYRGMHPVGSDQMDYARSRIYDTASHVKDYAREYGGYFHGRAKDAAPGA</sequence>
<keyword evidence="4" id="KW-0551">Lipid droplet</keyword>
<dbReference type="Pfam" id="PF01277">
    <property type="entry name" value="Oleosin"/>
    <property type="match status" value="1"/>
</dbReference>
<dbReference type="GO" id="GO:0048608">
    <property type="term" value="P:reproductive structure development"/>
    <property type="evidence" value="ECO:0007669"/>
    <property type="project" value="UniProtKB-ARBA"/>
</dbReference>
<keyword evidence="5 8" id="KW-0812">Transmembrane</keyword>
<dbReference type="PANTHER" id="PTHR33203:SF29">
    <property type="entry name" value="OLEOSIN FAMILY PROTEIN"/>
    <property type="match status" value="1"/>
</dbReference>
<evidence type="ECO:0000256" key="1">
    <source>
        <dbReference type="ARBA" id="ARBA00004141"/>
    </source>
</evidence>
<evidence type="ECO:0000256" key="7">
    <source>
        <dbReference type="ARBA" id="ARBA00023136"/>
    </source>
</evidence>
<name>M4CBY1_BRACM</name>
<evidence type="ECO:0000256" key="8">
    <source>
        <dbReference type="SAM" id="Phobius"/>
    </source>
</evidence>
<dbReference type="OMA" id="GSWTYRY"/>
<proteinExistence type="inferred from homology"/>
<dbReference type="InterPro" id="IPR000136">
    <property type="entry name" value="Oleosin"/>
</dbReference>
<dbReference type="InParanoid" id="M4CBY1"/>
<feature type="transmembrane region" description="Helical" evidence="8">
    <location>
        <begin position="98"/>
        <end position="122"/>
    </location>
</feature>
<organism evidence="9 10">
    <name type="scientific">Brassica campestris</name>
    <name type="common">Field mustard</name>
    <dbReference type="NCBI Taxonomy" id="3711"/>
    <lineage>
        <taxon>Eukaryota</taxon>
        <taxon>Viridiplantae</taxon>
        <taxon>Streptophyta</taxon>
        <taxon>Embryophyta</taxon>
        <taxon>Tracheophyta</taxon>
        <taxon>Spermatophyta</taxon>
        <taxon>Magnoliopsida</taxon>
        <taxon>eudicotyledons</taxon>
        <taxon>Gunneridae</taxon>
        <taxon>Pentapetalae</taxon>
        <taxon>rosids</taxon>
        <taxon>malvids</taxon>
        <taxon>Brassicales</taxon>
        <taxon>Brassicaceae</taxon>
        <taxon>Brassiceae</taxon>
        <taxon>Brassica</taxon>
    </lineage>
</organism>
<evidence type="ECO:0000256" key="4">
    <source>
        <dbReference type="ARBA" id="ARBA00022677"/>
    </source>
</evidence>
<reference evidence="9 10" key="1">
    <citation type="journal article" date="2011" name="Nat. Genet.">
        <title>The genome of the mesopolyploid crop species Brassica rapa.</title>
        <authorList>
            <consortium name="Brassica rapa Genome Sequencing Project Consortium"/>
            <person name="Wang X."/>
            <person name="Wang H."/>
            <person name="Wang J."/>
            <person name="Sun R."/>
            <person name="Wu J."/>
            <person name="Liu S."/>
            <person name="Bai Y."/>
            <person name="Mun J.H."/>
            <person name="Bancroft I."/>
            <person name="Cheng F."/>
            <person name="Huang S."/>
            <person name="Li X."/>
            <person name="Hua W."/>
            <person name="Wang J."/>
            <person name="Wang X."/>
            <person name="Freeling M."/>
            <person name="Pires J.C."/>
            <person name="Paterson A.H."/>
            <person name="Chalhoub B."/>
            <person name="Wang B."/>
            <person name="Hayward A."/>
            <person name="Sharpe A.G."/>
            <person name="Park B.S."/>
            <person name="Weisshaar B."/>
            <person name="Liu B."/>
            <person name="Li B."/>
            <person name="Liu B."/>
            <person name="Tong C."/>
            <person name="Song C."/>
            <person name="Duran C."/>
            <person name="Peng C."/>
            <person name="Geng C."/>
            <person name="Koh C."/>
            <person name="Lin C."/>
            <person name="Edwards D."/>
            <person name="Mu D."/>
            <person name="Shen D."/>
            <person name="Soumpourou E."/>
            <person name="Li F."/>
            <person name="Fraser F."/>
            <person name="Conant G."/>
            <person name="Lassalle G."/>
            <person name="King G.J."/>
            <person name="Bonnema G."/>
            <person name="Tang H."/>
            <person name="Wang H."/>
            <person name="Belcram H."/>
            <person name="Zhou H."/>
            <person name="Hirakawa H."/>
            <person name="Abe H."/>
            <person name="Guo H."/>
            <person name="Wang H."/>
            <person name="Jin H."/>
            <person name="Parkin I.A."/>
            <person name="Batley J."/>
            <person name="Kim J.S."/>
            <person name="Just J."/>
            <person name="Li J."/>
            <person name="Xu J."/>
            <person name="Deng J."/>
            <person name="Kim J.A."/>
            <person name="Li J."/>
            <person name="Yu J."/>
            <person name="Meng J."/>
            <person name="Wang J."/>
            <person name="Min J."/>
            <person name="Poulain J."/>
            <person name="Wang J."/>
            <person name="Hatakeyama K."/>
            <person name="Wu K."/>
            <person name="Wang L."/>
            <person name="Fang L."/>
            <person name="Trick M."/>
            <person name="Links M.G."/>
            <person name="Zhao M."/>
            <person name="Jin M."/>
            <person name="Ramchiary N."/>
            <person name="Drou N."/>
            <person name="Berkman P.J."/>
            <person name="Cai Q."/>
            <person name="Huang Q."/>
            <person name="Li R."/>
            <person name="Tabata S."/>
            <person name="Cheng S."/>
            <person name="Zhang S."/>
            <person name="Zhang S."/>
            <person name="Huang S."/>
            <person name="Sato S."/>
            <person name="Sun S."/>
            <person name="Kwon S.J."/>
            <person name="Choi S.R."/>
            <person name="Lee T.H."/>
            <person name="Fan W."/>
            <person name="Zhao X."/>
            <person name="Tan X."/>
            <person name="Xu X."/>
            <person name="Wang Y."/>
            <person name="Qiu Y."/>
            <person name="Yin Y."/>
            <person name="Li Y."/>
            <person name="Du Y."/>
            <person name="Liao Y."/>
            <person name="Lim Y."/>
            <person name="Narusaka Y."/>
            <person name="Wang Y."/>
            <person name="Wang Z."/>
            <person name="Li Z."/>
            <person name="Wang Z."/>
            <person name="Xiong Z."/>
            <person name="Zhang Z."/>
        </authorList>
    </citation>
    <scope>NUCLEOTIDE SEQUENCE [LARGE SCALE GENOMIC DNA]</scope>
    <source>
        <strain evidence="9 10">cv. Chiifu-401-42</strain>
    </source>
</reference>
<dbReference type="GO" id="GO:0012511">
    <property type="term" value="C:monolayer-surrounded lipid storage body"/>
    <property type="evidence" value="ECO:0007669"/>
    <property type="project" value="InterPro"/>
</dbReference>
<keyword evidence="6 8" id="KW-1133">Transmembrane helix</keyword>
<keyword evidence="10" id="KW-1185">Reference proteome</keyword>
<dbReference type="EnsemblPlants" id="Bra001711.1">
    <property type="protein sequence ID" value="Bra001711.1-P"/>
    <property type="gene ID" value="Bra001711"/>
</dbReference>
<evidence type="ECO:0000256" key="6">
    <source>
        <dbReference type="ARBA" id="ARBA00022989"/>
    </source>
</evidence>
<dbReference type="Proteomes" id="UP000011750">
    <property type="component" value="Chromosome A03"/>
</dbReference>
<dbReference type="PANTHER" id="PTHR33203">
    <property type="entry name" value="OLEOSIN"/>
    <property type="match status" value="1"/>
</dbReference>
<dbReference type="GO" id="GO:0016020">
    <property type="term" value="C:membrane"/>
    <property type="evidence" value="ECO:0007669"/>
    <property type="project" value="UniProtKB-SubCell"/>
</dbReference>
<evidence type="ECO:0008006" key="11">
    <source>
        <dbReference type="Google" id="ProtNLM"/>
    </source>
</evidence>
<evidence type="ECO:0000256" key="5">
    <source>
        <dbReference type="ARBA" id="ARBA00022692"/>
    </source>
</evidence>
<dbReference type="HOGENOM" id="CLU_101983_3_0_1"/>
<evidence type="ECO:0000313" key="9">
    <source>
        <dbReference type="EnsemblPlants" id="Bra001711.1-P"/>
    </source>
</evidence>
<comment type="similarity">
    <text evidence="3">Belongs to the oleosin family.</text>
</comment>
<dbReference type="eggNOG" id="ENOG502RZY0">
    <property type="taxonomic scope" value="Eukaryota"/>
</dbReference>
<protein>
    <recommendedName>
        <fullName evidence="11">Oleosin</fullName>
    </recommendedName>
</protein>
<reference evidence="9" key="3">
    <citation type="submission" date="2023-03" db="UniProtKB">
        <authorList>
            <consortium name="EnsemblPlants"/>
        </authorList>
    </citation>
    <scope>IDENTIFICATION</scope>
    <source>
        <strain evidence="9">cv. Chiifu-401-42</strain>
    </source>
</reference>
<dbReference type="STRING" id="51351.M4CBY1"/>
<feature type="transmembrane region" description="Helical" evidence="8">
    <location>
        <begin position="59"/>
        <end position="92"/>
    </location>
</feature>
<keyword evidence="7 8" id="KW-0472">Membrane</keyword>
<evidence type="ECO:0000256" key="2">
    <source>
        <dbReference type="ARBA" id="ARBA00004502"/>
    </source>
</evidence>
<dbReference type="AlphaFoldDB" id="M4CBY1"/>